<accession>A0ABN1AMW2</accession>
<keyword evidence="3" id="KW-1185">Reference proteome</keyword>
<gene>
    <name evidence="2" type="ORF">GCM10009096_22980</name>
</gene>
<dbReference type="Gene3D" id="1.25.40.10">
    <property type="entry name" value="Tetratricopeptide repeat domain"/>
    <property type="match status" value="1"/>
</dbReference>
<keyword evidence="1" id="KW-0472">Membrane</keyword>
<name>A0ABN1AMW2_9SPHN</name>
<protein>
    <recommendedName>
        <fullName evidence="4">Cardiolipin synthase N-terminal domain-containing protein</fullName>
    </recommendedName>
</protein>
<evidence type="ECO:0008006" key="4">
    <source>
        <dbReference type="Google" id="ProtNLM"/>
    </source>
</evidence>
<dbReference type="PIRSF" id="PIRSF030959">
    <property type="entry name" value="UCP030959"/>
    <property type="match status" value="1"/>
</dbReference>
<organism evidence="2 3">
    <name type="scientific">Parasphingorhabdus litoris</name>
    <dbReference type="NCBI Taxonomy" id="394733"/>
    <lineage>
        <taxon>Bacteria</taxon>
        <taxon>Pseudomonadati</taxon>
        <taxon>Pseudomonadota</taxon>
        <taxon>Alphaproteobacteria</taxon>
        <taxon>Sphingomonadales</taxon>
        <taxon>Sphingomonadaceae</taxon>
        <taxon>Parasphingorhabdus</taxon>
    </lineage>
</organism>
<dbReference type="EMBL" id="BAAAEM010000003">
    <property type="protein sequence ID" value="GAA0480375.1"/>
    <property type="molecule type" value="Genomic_DNA"/>
</dbReference>
<dbReference type="Proteomes" id="UP001500713">
    <property type="component" value="Unassembled WGS sequence"/>
</dbReference>
<keyword evidence="1" id="KW-1133">Transmembrane helix</keyword>
<evidence type="ECO:0000313" key="3">
    <source>
        <dbReference type="Proteomes" id="UP001500713"/>
    </source>
</evidence>
<evidence type="ECO:0000313" key="2">
    <source>
        <dbReference type="EMBL" id="GAA0480375.1"/>
    </source>
</evidence>
<dbReference type="InterPro" id="IPR014562">
    <property type="entry name" value="UCP030959_TPR_rpt-cont"/>
</dbReference>
<evidence type="ECO:0000256" key="1">
    <source>
        <dbReference type="SAM" id="Phobius"/>
    </source>
</evidence>
<comment type="caution">
    <text evidence="2">The sequence shown here is derived from an EMBL/GenBank/DDBJ whole genome shotgun (WGS) entry which is preliminary data.</text>
</comment>
<reference evidence="2 3" key="1">
    <citation type="journal article" date="2019" name="Int. J. Syst. Evol. Microbiol.">
        <title>The Global Catalogue of Microorganisms (GCM) 10K type strain sequencing project: providing services to taxonomists for standard genome sequencing and annotation.</title>
        <authorList>
            <consortium name="The Broad Institute Genomics Platform"/>
            <consortium name="The Broad Institute Genome Sequencing Center for Infectious Disease"/>
            <person name="Wu L."/>
            <person name="Ma J."/>
        </authorList>
    </citation>
    <scope>NUCLEOTIDE SEQUENCE [LARGE SCALE GENOMIC DNA]</scope>
    <source>
        <strain evidence="2 3">JCM 14162</strain>
    </source>
</reference>
<sequence length="246" mass="27795">MPFFALSILLQILCVVHLIRNNGNKLWLTAIIFLPLAGSAAYFLFEILPGLQGNRHMRYAKKKAVEKIDPERRIRQAKENIKLTDSLANWVELADALAANGRHDEAALQYGEIVVEPHGNSDGIMFKYARSLFETGDAARAWDIMEPLEPASVNSENNQRQLLKARILSELDRDNEARDIHANIVDKIAGIEARGHYAALLLKMGEKILAKEQLEEIIEAGKRMSRAQLDEDRPIYEWAASNLKQL</sequence>
<keyword evidence="1" id="KW-0812">Transmembrane</keyword>
<feature type="transmembrane region" description="Helical" evidence="1">
    <location>
        <begin position="28"/>
        <end position="48"/>
    </location>
</feature>
<dbReference type="InterPro" id="IPR011990">
    <property type="entry name" value="TPR-like_helical_dom_sf"/>
</dbReference>
<proteinExistence type="predicted"/>